<evidence type="ECO:0000256" key="3">
    <source>
        <dbReference type="ARBA" id="ARBA00023315"/>
    </source>
</evidence>
<evidence type="ECO:0000256" key="2">
    <source>
        <dbReference type="ARBA" id="ARBA00022737"/>
    </source>
</evidence>
<dbReference type="Proteomes" id="UP000297429">
    <property type="component" value="Unassembled WGS sequence"/>
</dbReference>
<dbReference type="EMBL" id="SOPX01000001">
    <property type="protein sequence ID" value="TFB32476.1"/>
    <property type="molecule type" value="Genomic_DNA"/>
</dbReference>
<dbReference type="EMBL" id="RCCK01000013">
    <property type="protein sequence ID" value="RLJ73918.1"/>
    <property type="molecule type" value="Genomic_DNA"/>
</dbReference>
<dbReference type="PANTHER" id="PTHR23416">
    <property type="entry name" value="SIALIC ACID SYNTHASE-RELATED"/>
    <property type="match status" value="1"/>
</dbReference>
<name>A0A497XYH4_9SPHI</name>
<keyword evidence="1 4" id="KW-0808">Transferase</keyword>
<dbReference type="PROSITE" id="PS00101">
    <property type="entry name" value="HEXAPEP_TRANSFERASES"/>
    <property type="match status" value="1"/>
</dbReference>
<dbReference type="SUPFAM" id="SSF51161">
    <property type="entry name" value="Trimeric LpxA-like enzymes"/>
    <property type="match status" value="1"/>
</dbReference>
<dbReference type="RefSeq" id="WP_121286098.1">
    <property type="nucleotide sequence ID" value="NZ_RCCK01000013.1"/>
</dbReference>
<dbReference type="InterPro" id="IPR011004">
    <property type="entry name" value="Trimer_LpxA-like_sf"/>
</dbReference>
<dbReference type="CDD" id="cd04647">
    <property type="entry name" value="LbH_MAT_like"/>
    <property type="match status" value="1"/>
</dbReference>
<evidence type="ECO:0000313" key="6">
    <source>
        <dbReference type="Proteomes" id="UP000273898"/>
    </source>
</evidence>
<dbReference type="Pfam" id="PF00132">
    <property type="entry name" value="Hexapep"/>
    <property type="match status" value="1"/>
</dbReference>
<evidence type="ECO:0000313" key="7">
    <source>
        <dbReference type="Proteomes" id="UP000297429"/>
    </source>
</evidence>
<dbReference type="GO" id="GO:0016746">
    <property type="term" value="F:acyltransferase activity"/>
    <property type="evidence" value="ECO:0007669"/>
    <property type="project" value="UniProtKB-KW"/>
</dbReference>
<dbReference type="OrthoDB" id="9801697at2"/>
<sequence length="198" mass="22006">MKGIYDKGIFFLRFRIFDAFLNFFRIKLFRLYGMEIGAACRISKILFTWPNQISIGNSCILEKSTYFKFDGIWRTGKSIILGNNVFVGTNCEFNISKKIVIGDNCLIASGSRFIDHDHGMKTDTLMRLQPSIEKPIIIGNDVWIGVNVVILKGVEIGDGAIVAAGAVVNKPIGAYEIWGGVPAKKIGQRENHLATQST</sequence>
<reference evidence="4 6" key="1">
    <citation type="submission" date="2018-10" db="EMBL/GenBank/DDBJ databases">
        <title>Genomic Encyclopedia of Archaeal and Bacterial Type Strains, Phase II (KMG-II): from individual species to whole genera.</title>
        <authorList>
            <person name="Goeker M."/>
        </authorList>
    </citation>
    <scope>NUCLEOTIDE SEQUENCE [LARGE SCALE GENOMIC DNA]</scope>
    <source>
        <strain evidence="4 6">DSM 19624</strain>
    </source>
</reference>
<accession>A0A497XYH4</accession>
<reference evidence="5 7" key="2">
    <citation type="submission" date="2019-03" db="EMBL/GenBank/DDBJ databases">
        <authorList>
            <person name="He R.-H."/>
        </authorList>
    </citation>
    <scope>NUCLEOTIDE SEQUENCE [LARGE SCALE GENOMIC DNA]</scope>
    <source>
        <strain evidence="5 7">DSM 19624</strain>
    </source>
</reference>
<dbReference type="InterPro" id="IPR051159">
    <property type="entry name" value="Hexapeptide_acetyltransf"/>
</dbReference>
<keyword evidence="2" id="KW-0677">Repeat</keyword>
<keyword evidence="3 5" id="KW-0012">Acyltransferase</keyword>
<dbReference type="Proteomes" id="UP000273898">
    <property type="component" value="Unassembled WGS sequence"/>
</dbReference>
<dbReference type="Pfam" id="PF14602">
    <property type="entry name" value="Hexapep_2"/>
    <property type="match status" value="1"/>
</dbReference>
<dbReference type="Gene3D" id="2.160.10.10">
    <property type="entry name" value="Hexapeptide repeat proteins"/>
    <property type="match status" value="1"/>
</dbReference>
<evidence type="ECO:0000256" key="1">
    <source>
        <dbReference type="ARBA" id="ARBA00022679"/>
    </source>
</evidence>
<dbReference type="InterPro" id="IPR018357">
    <property type="entry name" value="Hexapep_transf_CS"/>
</dbReference>
<dbReference type="AlphaFoldDB" id="A0A497XYH4"/>
<dbReference type="InterPro" id="IPR001451">
    <property type="entry name" value="Hexapep"/>
</dbReference>
<proteinExistence type="predicted"/>
<evidence type="ECO:0000313" key="5">
    <source>
        <dbReference type="EMBL" id="TFB32476.1"/>
    </source>
</evidence>
<evidence type="ECO:0000313" key="4">
    <source>
        <dbReference type="EMBL" id="RLJ73918.1"/>
    </source>
</evidence>
<protein>
    <submittedName>
        <fullName evidence="4">Acetyltransferase-like isoleucine patch superfamily enzyme</fullName>
    </submittedName>
    <submittedName>
        <fullName evidence="5">Acyltransferase</fullName>
    </submittedName>
</protein>
<comment type="caution">
    <text evidence="4">The sequence shown here is derived from an EMBL/GenBank/DDBJ whole genome shotgun (WGS) entry which is preliminary data.</text>
</comment>
<keyword evidence="7" id="KW-1185">Reference proteome</keyword>
<organism evidence="4 6">
    <name type="scientific">Pedobacter alluvionis</name>
    <dbReference type="NCBI Taxonomy" id="475253"/>
    <lineage>
        <taxon>Bacteria</taxon>
        <taxon>Pseudomonadati</taxon>
        <taxon>Bacteroidota</taxon>
        <taxon>Sphingobacteriia</taxon>
        <taxon>Sphingobacteriales</taxon>
        <taxon>Sphingobacteriaceae</taxon>
        <taxon>Pedobacter</taxon>
    </lineage>
</organism>
<gene>
    <name evidence="4" type="ORF">BCL90_4085</name>
    <name evidence="5" type="ORF">E3V97_00110</name>
</gene>